<keyword evidence="9 14" id="KW-0560">Oxidoreductase</keyword>
<dbReference type="GO" id="GO:0005789">
    <property type="term" value="C:endoplasmic reticulum membrane"/>
    <property type="evidence" value="ECO:0007669"/>
    <property type="project" value="UniProtKB-SubCell"/>
</dbReference>
<keyword evidence="5 13" id="KW-0349">Heme</keyword>
<dbReference type="EMBL" id="CAJPVJ010002507">
    <property type="protein sequence ID" value="CAG2166378.1"/>
    <property type="molecule type" value="Genomic_DNA"/>
</dbReference>
<dbReference type="AlphaFoldDB" id="A0A7R9QJ45"/>
<evidence type="ECO:0000256" key="9">
    <source>
        <dbReference type="ARBA" id="ARBA00023002"/>
    </source>
</evidence>
<dbReference type="InterPro" id="IPR036396">
    <property type="entry name" value="Cyt_P450_sf"/>
</dbReference>
<dbReference type="OrthoDB" id="6428965at2759"/>
<dbReference type="GO" id="GO:0020037">
    <property type="term" value="F:heme binding"/>
    <property type="evidence" value="ECO:0007669"/>
    <property type="project" value="InterPro"/>
</dbReference>
<evidence type="ECO:0000256" key="14">
    <source>
        <dbReference type="RuleBase" id="RU000461"/>
    </source>
</evidence>
<evidence type="ECO:0000256" key="5">
    <source>
        <dbReference type="ARBA" id="ARBA00022617"/>
    </source>
</evidence>
<comment type="subcellular location">
    <subcellularLocation>
        <location evidence="3">Endoplasmic reticulum membrane</location>
        <topology evidence="3">Peripheral membrane protein</topology>
    </subcellularLocation>
    <subcellularLocation>
        <location evidence="2">Microsome membrane</location>
        <topology evidence="2">Peripheral membrane protein</topology>
    </subcellularLocation>
</comment>
<sequence length="581" mass="65615">DACISDNCGIGDFSAITNKDIKLALKGYKGPKNEKFKGYCLHPDRESCIPNEITCFKDKDCCSDRSSPYLTRNFNHWSKKGVKGPKPIPGFGNILSPFLTEQIILEKDWIKKYGKIYGTFEANKPILTIADPALIKQIMATDSHANKPILTIADPALIKQIMATDSHVFNINVTDPILQAPAHPILSKTLVASNGQDWRRVRSLFSPAFSTSKMKTMFAQMRECLTLLLNNLEPYAMGTGREVELKTMYGNYTMDAIATCAFGTKLNGYTDASNPFVVNATRVFTPNPVRQLLSMILPPFVLKMINMRHIVHESAHEFFFEMTRRIMNERKKSDVKYNDFMGLVMSAEYSDQSSDHYKNPMDINSNITNEKGGNPGDSYITNEEILANSWDFFTTGYETTATTLAFATYELSLQQDVQQKLYEEIQSSVDSDGEVDYELIQKMPFLDAVVTETLRLHSITLRVGRMAGQDYKLGDTGITLEKGQTVEIPVYGIHHCEEFYPNPSVFDPKRFLPENSHKLIPYTYLPFGGGHRTCIGMRFAIMLIKLALVHVMLRYRFVTSKNTDIPVLLKQAGLSHTPERL</sequence>
<feature type="non-terminal residue" evidence="15">
    <location>
        <position position="1"/>
    </location>
</feature>
<evidence type="ECO:0000256" key="11">
    <source>
        <dbReference type="ARBA" id="ARBA00023033"/>
    </source>
</evidence>
<dbReference type="Pfam" id="PF00067">
    <property type="entry name" value="p450"/>
    <property type="match status" value="1"/>
</dbReference>
<protein>
    <recommendedName>
        <fullName evidence="17">Cytochrome P450</fullName>
    </recommendedName>
</protein>
<reference evidence="15" key="1">
    <citation type="submission" date="2020-11" db="EMBL/GenBank/DDBJ databases">
        <authorList>
            <person name="Tran Van P."/>
        </authorList>
    </citation>
    <scope>NUCLEOTIDE SEQUENCE</scope>
</reference>
<keyword evidence="7" id="KW-0256">Endoplasmic reticulum</keyword>
<evidence type="ECO:0000256" key="3">
    <source>
        <dbReference type="ARBA" id="ARBA00004406"/>
    </source>
</evidence>
<dbReference type="InterPro" id="IPR017972">
    <property type="entry name" value="Cyt_P450_CS"/>
</dbReference>
<dbReference type="SUPFAM" id="SSF48264">
    <property type="entry name" value="Cytochrome P450"/>
    <property type="match status" value="1"/>
</dbReference>
<dbReference type="FunFam" id="1.10.630.10:FF:000182">
    <property type="entry name" value="Cytochrome P450 3A4"/>
    <property type="match status" value="1"/>
</dbReference>
<evidence type="ECO:0000256" key="12">
    <source>
        <dbReference type="ARBA" id="ARBA00023136"/>
    </source>
</evidence>
<comment type="similarity">
    <text evidence="4 14">Belongs to the cytochrome P450 family.</text>
</comment>
<evidence type="ECO:0000256" key="1">
    <source>
        <dbReference type="ARBA" id="ARBA00001971"/>
    </source>
</evidence>
<keyword evidence="8" id="KW-0492">Microsome</keyword>
<organism evidence="15">
    <name type="scientific">Oppiella nova</name>
    <dbReference type="NCBI Taxonomy" id="334625"/>
    <lineage>
        <taxon>Eukaryota</taxon>
        <taxon>Metazoa</taxon>
        <taxon>Ecdysozoa</taxon>
        <taxon>Arthropoda</taxon>
        <taxon>Chelicerata</taxon>
        <taxon>Arachnida</taxon>
        <taxon>Acari</taxon>
        <taxon>Acariformes</taxon>
        <taxon>Sarcoptiformes</taxon>
        <taxon>Oribatida</taxon>
        <taxon>Brachypylina</taxon>
        <taxon>Oppioidea</taxon>
        <taxon>Oppiidae</taxon>
        <taxon>Oppiella</taxon>
    </lineage>
</organism>
<dbReference type="InterPro" id="IPR001128">
    <property type="entry name" value="Cyt_P450"/>
</dbReference>
<dbReference type="PANTHER" id="PTHR24292">
    <property type="entry name" value="CYTOCHROME P450"/>
    <property type="match status" value="1"/>
</dbReference>
<dbReference type="GO" id="GO:0016705">
    <property type="term" value="F:oxidoreductase activity, acting on paired donors, with incorporation or reduction of molecular oxygen"/>
    <property type="evidence" value="ECO:0007669"/>
    <property type="project" value="InterPro"/>
</dbReference>
<evidence type="ECO:0000256" key="6">
    <source>
        <dbReference type="ARBA" id="ARBA00022723"/>
    </source>
</evidence>
<dbReference type="InterPro" id="IPR050476">
    <property type="entry name" value="Insect_CytP450_Detox"/>
</dbReference>
<gene>
    <name evidence="15" type="ORF">ONB1V03_LOCUS5902</name>
</gene>
<keyword evidence="10 13" id="KW-0408">Iron</keyword>
<keyword evidence="12" id="KW-0472">Membrane</keyword>
<feature type="binding site" description="axial binding residue" evidence="13">
    <location>
        <position position="534"/>
    </location>
    <ligand>
        <name>heme</name>
        <dbReference type="ChEBI" id="CHEBI:30413"/>
    </ligand>
    <ligandPart>
        <name>Fe</name>
        <dbReference type="ChEBI" id="CHEBI:18248"/>
    </ligandPart>
</feature>
<evidence type="ECO:0008006" key="17">
    <source>
        <dbReference type="Google" id="ProtNLM"/>
    </source>
</evidence>
<dbReference type="GO" id="GO:0004497">
    <property type="term" value="F:monooxygenase activity"/>
    <property type="evidence" value="ECO:0007669"/>
    <property type="project" value="UniProtKB-KW"/>
</dbReference>
<evidence type="ECO:0000256" key="13">
    <source>
        <dbReference type="PIRSR" id="PIRSR602401-1"/>
    </source>
</evidence>
<dbReference type="GO" id="GO:0005506">
    <property type="term" value="F:iron ion binding"/>
    <property type="evidence" value="ECO:0007669"/>
    <property type="project" value="InterPro"/>
</dbReference>
<evidence type="ECO:0000256" key="10">
    <source>
        <dbReference type="ARBA" id="ARBA00023004"/>
    </source>
</evidence>
<dbReference type="PROSITE" id="PS00086">
    <property type="entry name" value="CYTOCHROME_P450"/>
    <property type="match status" value="1"/>
</dbReference>
<accession>A0A7R9QJ45</accession>
<evidence type="ECO:0000256" key="8">
    <source>
        <dbReference type="ARBA" id="ARBA00022848"/>
    </source>
</evidence>
<dbReference type="EMBL" id="OC917332">
    <property type="protein sequence ID" value="CAD7646771.1"/>
    <property type="molecule type" value="Genomic_DNA"/>
</dbReference>
<evidence type="ECO:0000256" key="2">
    <source>
        <dbReference type="ARBA" id="ARBA00004174"/>
    </source>
</evidence>
<keyword evidence="6 13" id="KW-0479">Metal-binding</keyword>
<dbReference type="PRINTS" id="PR00385">
    <property type="entry name" value="P450"/>
</dbReference>
<dbReference type="Gene3D" id="1.10.630.10">
    <property type="entry name" value="Cytochrome P450"/>
    <property type="match status" value="2"/>
</dbReference>
<keyword evidence="16" id="KW-1185">Reference proteome</keyword>
<feature type="non-terminal residue" evidence="15">
    <location>
        <position position="581"/>
    </location>
</feature>
<evidence type="ECO:0000313" key="16">
    <source>
        <dbReference type="Proteomes" id="UP000728032"/>
    </source>
</evidence>
<dbReference type="PRINTS" id="PR00463">
    <property type="entry name" value="EP450I"/>
</dbReference>
<proteinExistence type="inferred from homology"/>
<evidence type="ECO:0000256" key="4">
    <source>
        <dbReference type="ARBA" id="ARBA00010617"/>
    </source>
</evidence>
<comment type="cofactor">
    <cofactor evidence="1 13">
        <name>heme</name>
        <dbReference type="ChEBI" id="CHEBI:30413"/>
    </cofactor>
</comment>
<name>A0A7R9QJ45_9ACAR</name>
<evidence type="ECO:0000313" key="15">
    <source>
        <dbReference type="EMBL" id="CAD7646771.1"/>
    </source>
</evidence>
<dbReference type="PANTHER" id="PTHR24292:SF54">
    <property type="entry name" value="CYP9F3-RELATED"/>
    <property type="match status" value="1"/>
</dbReference>
<keyword evidence="11 14" id="KW-0503">Monooxygenase</keyword>
<dbReference type="Proteomes" id="UP000728032">
    <property type="component" value="Unassembled WGS sequence"/>
</dbReference>
<evidence type="ECO:0000256" key="7">
    <source>
        <dbReference type="ARBA" id="ARBA00022824"/>
    </source>
</evidence>
<dbReference type="InterPro" id="IPR002401">
    <property type="entry name" value="Cyt_P450_E_grp-I"/>
</dbReference>